<proteinExistence type="predicted"/>
<organism evidence="1 2">
    <name type="scientific">Candidatus Accumulibacter phosphatis</name>
    <dbReference type="NCBI Taxonomy" id="327160"/>
    <lineage>
        <taxon>Bacteria</taxon>
        <taxon>Pseudomonadati</taxon>
        <taxon>Pseudomonadota</taxon>
        <taxon>Betaproteobacteria</taxon>
        <taxon>Candidatus Accumulibacter</taxon>
    </lineage>
</organism>
<dbReference type="EMBL" id="PDHS01000535">
    <property type="protein sequence ID" value="MQM32467.1"/>
    <property type="molecule type" value="Genomic_DNA"/>
</dbReference>
<comment type="caution">
    <text evidence="1">The sequence shown here is derived from an EMBL/GenBank/DDBJ whole genome shotgun (WGS) entry which is preliminary data.</text>
</comment>
<evidence type="ECO:0000313" key="2">
    <source>
        <dbReference type="Proteomes" id="UP000342300"/>
    </source>
</evidence>
<evidence type="ECO:0000313" key="1">
    <source>
        <dbReference type="EMBL" id="MQM32467.1"/>
    </source>
</evidence>
<name>A0A6A7RY34_9PROT</name>
<accession>A0A6A7RY34</accession>
<gene>
    <name evidence="1" type="ORF">CRU78_19050</name>
</gene>
<dbReference type="Proteomes" id="UP000342300">
    <property type="component" value="Unassembled WGS sequence"/>
</dbReference>
<sequence length="155" mass="16787">MSQNLVTLHISPDDLAAIAAAITTLQEKLGGLIELSVDQRRSLTKMGDKSEAFCRQTLMVLAQNKQIIPPELDLAEAERDLHNLDLLRPHLANLRQLVSKADDTEMALGSDILTAALEGYALAKVFGKGAGLDALKEAMAARYSRKRHPTAVATT</sequence>
<dbReference type="AlphaFoldDB" id="A0A6A7RY34"/>
<reference evidence="1 2" key="1">
    <citation type="submission" date="2017-09" db="EMBL/GenBank/DDBJ databases">
        <title>Metagenomic Analysis Reveals Denitrifying Candidatus Accumulibacter and Flanking Population as a Source of N2O.</title>
        <authorList>
            <person name="Gao H."/>
            <person name="Mao Y."/>
            <person name="Zhao X."/>
            <person name="Liu W.-T."/>
            <person name="Zhang T."/>
            <person name="Wells G."/>
        </authorList>
    </citation>
    <scope>NUCLEOTIDE SEQUENCE [LARGE SCALE GENOMIC DNA]</scope>
    <source>
        <strain evidence="1">CANDO_2_IC</strain>
    </source>
</reference>
<protein>
    <submittedName>
        <fullName evidence="1">Uncharacterized protein</fullName>
    </submittedName>
</protein>